<evidence type="ECO:0000313" key="11">
    <source>
        <dbReference type="Proteomes" id="UP000002613"/>
    </source>
</evidence>
<dbReference type="GeneID" id="8778403"/>
<gene>
    <name evidence="10" type="ordered locus">Ferp_0896</name>
</gene>
<feature type="binding site" evidence="9">
    <location>
        <position position="209"/>
    </location>
    <ligand>
        <name>Mg(2+)</name>
        <dbReference type="ChEBI" id="CHEBI:18420"/>
        <label>1</label>
        <note>catalytic</note>
    </ligand>
</feature>
<feature type="binding site" evidence="9">
    <location>
        <position position="83"/>
    </location>
    <ligand>
        <name>Mg(2+)</name>
        <dbReference type="ChEBI" id="CHEBI:18420"/>
        <label>1</label>
        <note>catalytic</note>
    </ligand>
</feature>
<dbReference type="AlphaFoldDB" id="D3RX51"/>
<reference evidence="11" key="1">
    <citation type="submission" date="2010-02" db="EMBL/GenBank/DDBJ databases">
        <title>Complete sequence of Ferroglobus placidus DSM 10642.</title>
        <authorList>
            <consortium name="US DOE Joint Genome Institute"/>
            <person name="Lucas S."/>
            <person name="Copeland A."/>
            <person name="Lapidus A."/>
            <person name="Cheng J.-F."/>
            <person name="Bruce D."/>
            <person name="Goodwin L."/>
            <person name="Pitluck S."/>
            <person name="Saunders E."/>
            <person name="Brettin T."/>
            <person name="Detter J.C."/>
            <person name="Han C."/>
            <person name="Tapia R."/>
            <person name="Larimer F."/>
            <person name="Land M."/>
            <person name="Hauser L."/>
            <person name="Kyrpides N."/>
            <person name="Ivanova N."/>
            <person name="Holmes D."/>
            <person name="Lovley D."/>
            <person name="Kyrpides N."/>
            <person name="Anderson I.J."/>
            <person name="Woyke T."/>
        </authorList>
    </citation>
    <scope>NUCLEOTIDE SEQUENCE [LARGE SCALE GENOMIC DNA]</scope>
    <source>
        <strain evidence="11">DSM 10642 / AEDII12DO</strain>
    </source>
</reference>
<dbReference type="RefSeq" id="WP_012965407.1">
    <property type="nucleotide sequence ID" value="NC_013849.1"/>
</dbReference>
<comment type="similarity">
    <text evidence="8">Belongs to the inositol monophosphatase superfamily. FBPase class 4 family.</text>
</comment>
<evidence type="ECO:0000256" key="4">
    <source>
        <dbReference type="ARBA" id="ARBA00022723"/>
    </source>
</evidence>
<dbReference type="GO" id="GO:0006020">
    <property type="term" value="P:inositol metabolic process"/>
    <property type="evidence" value="ECO:0007669"/>
    <property type="project" value="TreeGrafter"/>
</dbReference>
<dbReference type="OrthoDB" id="58111at2157"/>
<dbReference type="FunFam" id="3.40.190.80:FF:000020">
    <property type="entry name" value="Fructose-1,6-bisphosphatase/inositol-1-monophosphatase"/>
    <property type="match status" value="1"/>
</dbReference>
<dbReference type="eggNOG" id="arCOG01349">
    <property type="taxonomic scope" value="Archaea"/>
</dbReference>
<comment type="cofactor">
    <cofactor evidence="2 9">
        <name>Mg(2+)</name>
        <dbReference type="ChEBI" id="CHEBI:18420"/>
    </cofactor>
</comment>
<evidence type="ECO:0000256" key="5">
    <source>
        <dbReference type="ARBA" id="ARBA00022801"/>
    </source>
</evidence>
<dbReference type="PANTHER" id="PTHR20854:SF4">
    <property type="entry name" value="INOSITOL-1-MONOPHOSPHATASE-RELATED"/>
    <property type="match status" value="1"/>
</dbReference>
<dbReference type="GO" id="GO:0007165">
    <property type="term" value="P:signal transduction"/>
    <property type="evidence" value="ECO:0007669"/>
    <property type="project" value="TreeGrafter"/>
</dbReference>
<dbReference type="EC" id="3.1.3.11" evidence="3"/>
<dbReference type="PRINTS" id="PR00377">
    <property type="entry name" value="IMPHPHTASES"/>
</dbReference>
<comment type="catalytic activity">
    <reaction evidence="1">
        <text>beta-D-fructose 1,6-bisphosphate + H2O = beta-D-fructose 6-phosphate + phosphate</text>
        <dbReference type="Rhea" id="RHEA:11064"/>
        <dbReference type="ChEBI" id="CHEBI:15377"/>
        <dbReference type="ChEBI" id="CHEBI:32966"/>
        <dbReference type="ChEBI" id="CHEBI:43474"/>
        <dbReference type="ChEBI" id="CHEBI:57634"/>
        <dbReference type="EC" id="3.1.3.11"/>
    </reaction>
</comment>
<dbReference type="KEGG" id="fpl:Ferp_0896"/>
<dbReference type="GO" id="GO:0042132">
    <property type="term" value="F:fructose 1,6-bisphosphate 1-phosphatase activity"/>
    <property type="evidence" value="ECO:0007669"/>
    <property type="project" value="UniProtKB-EC"/>
</dbReference>
<dbReference type="HOGENOM" id="CLU_044118_5_0_2"/>
<keyword evidence="7" id="KW-0119">Carbohydrate metabolism</keyword>
<keyword evidence="6 9" id="KW-0460">Magnesium</keyword>
<evidence type="ECO:0000256" key="1">
    <source>
        <dbReference type="ARBA" id="ARBA00001273"/>
    </source>
</evidence>
<dbReference type="PaxDb" id="589924-Ferp_0896"/>
<dbReference type="InterPro" id="IPR000760">
    <property type="entry name" value="Inositol_monophosphatase-like"/>
</dbReference>
<name>D3RX51_FERPA</name>
<evidence type="ECO:0000256" key="7">
    <source>
        <dbReference type="ARBA" id="ARBA00023277"/>
    </source>
</evidence>
<dbReference type="GO" id="GO:0046872">
    <property type="term" value="F:metal ion binding"/>
    <property type="evidence" value="ECO:0007669"/>
    <property type="project" value="UniProtKB-KW"/>
</dbReference>
<keyword evidence="4 9" id="KW-0479">Metal-binding</keyword>
<evidence type="ECO:0000256" key="9">
    <source>
        <dbReference type="PIRSR" id="PIRSR600760-2"/>
    </source>
</evidence>
<sequence>MKEKEALELSRKIGEEVRKKVIKISGKREAGEVVGIGKDGTPTKRIDLIAEKKALEILREEDVRVVTEESGVVGEGEVTVALDPIDGTFNATRGIPIFSISLCFLKGEKIRDAFFGYVMNLATGDEYYSLNNKSYKNGEKIEVSKKEDVECDVVIYYPKKKYPFKRVRIYGCSSLEICYVAEGAIDAFIDIRVSEKRGEEIIGYLRSFDVAAALFIAKNAKAKISDPDGKSVEEKVVSMEERFRLVVANEKLHEKILKVL</sequence>
<organism evidence="10 11">
    <name type="scientific">Ferroglobus placidus (strain DSM 10642 / AEDII12DO)</name>
    <dbReference type="NCBI Taxonomy" id="589924"/>
    <lineage>
        <taxon>Archaea</taxon>
        <taxon>Methanobacteriati</taxon>
        <taxon>Methanobacteriota</taxon>
        <taxon>Archaeoglobi</taxon>
        <taxon>Archaeoglobales</taxon>
        <taxon>Archaeoglobaceae</taxon>
        <taxon>Ferroglobus</taxon>
    </lineage>
</organism>
<feature type="binding site" evidence="9">
    <location>
        <position position="85"/>
    </location>
    <ligand>
        <name>Mg(2+)</name>
        <dbReference type="ChEBI" id="CHEBI:18420"/>
        <label>1</label>
        <note>catalytic</note>
    </ligand>
</feature>
<evidence type="ECO:0000256" key="8">
    <source>
        <dbReference type="ARBA" id="ARBA00038103"/>
    </source>
</evidence>
<keyword evidence="11" id="KW-1185">Reference proteome</keyword>
<evidence type="ECO:0000256" key="6">
    <source>
        <dbReference type="ARBA" id="ARBA00022842"/>
    </source>
</evidence>
<dbReference type="Proteomes" id="UP000002613">
    <property type="component" value="Chromosome"/>
</dbReference>
<evidence type="ECO:0000256" key="2">
    <source>
        <dbReference type="ARBA" id="ARBA00001946"/>
    </source>
</evidence>
<dbReference type="SUPFAM" id="SSF56655">
    <property type="entry name" value="Carbohydrate phosphatase"/>
    <property type="match status" value="1"/>
</dbReference>
<dbReference type="GO" id="GO:0008934">
    <property type="term" value="F:inositol monophosphate 1-phosphatase activity"/>
    <property type="evidence" value="ECO:0007669"/>
    <property type="project" value="TreeGrafter"/>
</dbReference>
<dbReference type="Pfam" id="PF00459">
    <property type="entry name" value="Inositol_P"/>
    <property type="match status" value="1"/>
</dbReference>
<dbReference type="STRING" id="589924.Ferp_0896"/>
<reference evidence="10 11" key="2">
    <citation type="journal article" date="2011" name="Stand. Genomic Sci.">
        <title>Complete genome sequence of Ferroglobus placidus AEDII12DO.</title>
        <authorList>
            <person name="Anderson I."/>
            <person name="Risso C."/>
            <person name="Holmes D."/>
            <person name="Lucas S."/>
            <person name="Copeland A."/>
            <person name="Lapidus A."/>
            <person name="Cheng J.F."/>
            <person name="Bruce D."/>
            <person name="Goodwin L."/>
            <person name="Pitluck S."/>
            <person name="Saunders E."/>
            <person name="Brettin T."/>
            <person name="Detter J.C."/>
            <person name="Han C."/>
            <person name="Tapia R."/>
            <person name="Larimer F."/>
            <person name="Land M."/>
            <person name="Hauser L."/>
            <person name="Woyke T."/>
            <person name="Lovley D."/>
            <person name="Kyrpides N."/>
            <person name="Ivanova N."/>
        </authorList>
    </citation>
    <scope>NUCLEOTIDE SEQUENCE [LARGE SCALE GENOMIC DNA]</scope>
    <source>
        <strain evidence="11">DSM 10642 / AEDII12DO</strain>
    </source>
</reference>
<dbReference type="Gene3D" id="3.40.190.80">
    <property type="match status" value="1"/>
</dbReference>
<keyword evidence="5 10" id="KW-0378">Hydrolase</keyword>
<proteinExistence type="inferred from homology"/>
<feature type="binding site" evidence="9">
    <location>
        <position position="86"/>
    </location>
    <ligand>
        <name>Mg(2+)</name>
        <dbReference type="ChEBI" id="CHEBI:18420"/>
        <label>1</label>
        <note>catalytic</note>
    </ligand>
</feature>
<dbReference type="Gene3D" id="3.30.540.10">
    <property type="entry name" value="Fructose-1,6-Bisphosphatase, subunit A, domain 1"/>
    <property type="match status" value="1"/>
</dbReference>
<evidence type="ECO:0000313" key="10">
    <source>
        <dbReference type="EMBL" id="ADC65064.1"/>
    </source>
</evidence>
<dbReference type="PANTHER" id="PTHR20854">
    <property type="entry name" value="INOSITOL MONOPHOSPHATASE"/>
    <property type="match status" value="1"/>
</dbReference>
<accession>D3RX51</accession>
<evidence type="ECO:0000256" key="3">
    <source>
        <dbReference type="ARBA" id="ARBA00013093"/>
    </source>
</evidence>
<dbReference type="EMBL" id="CP001899">
    <property type="protein sequence ID" value="ADC65064.1"/>
    <property type="molecule type" value="Genomic_DNA"/>
</dbReference>
<feature type="binding site" evidence="9">
    <location>
        <position position="68"/>
    </location>
    <ligand>
        <name>Mg(2+)</name>
        <dbReference type="ChEBI" id="CHEBI:18420"/>
        <label>1</label>
        <note>catalytic</note>
    </ligand>
</feature>
<protein>
    <recommendedName>
        <fullName evidence="3">fructose-bisphosphatase</fullName>
        <ecNumber evidence="3">3.1.3.11</ecNumber>
    </recommendedName>
</protein>